<evidence type="ECO:0000313" key="2">
    <source>
        <dbReference type="Proteomes" id="UP001234202"/>
    </source>
</evidence>
<name>A0ACC2XMC1_9TREE</name>
<accession>A0ACC2XMC1</accession>
<protein>
    <submittedName>
        <fullName evidence="1">Uncharacterized protein</fullName>
    </submittedName>
</protein>
<organism evidence="1 2">
    <name type="scientific">Naganishia onofrii</name>
    <dbReference type="NCBI Taxonomy" id="1851511"/>
    <lineage>
        <taxon>Eukaryota</taxon>
        <taxon>Fungi</taxon>
        <taxon>Dikarya</taxon>
        <taxon>Basidiomycota</taxon>
        <taxon>Agaricomycotina</taxon>
        <taxon>Tremellomycetes</taxon>
        <taxon>Filobasidiales</taxon>
        <taxon>Filobasidiaceae</taxon>
        <taxon>Naganishia</taxon>
    </lineage>
</organism>
<comment type="caution">
    <text evidence="1">The sequence shown here is derived from an EMBL/GenBank/DDBJ whole genome shotgun (WGS) entry which is preliminary data.</text>
</comment>
<reference evidence="1" key="1">
    <citation type="submission" date="2023-04" db="EMBL/GenBank/DDBJ databases">
        <title>Draft Genome sequencing of Naganishia species isolated from polar environments using Oxford Nanopore Technology.</title>
        <authorList>
            <person name="Leo P."/>
            <person name="Venkateswaran K."/>
        </authorList>
    </citation>
    <scope>NUCLEOTIDE SEQUENCE</scope>
    <source>
        <strain evidence="1">DBVPG 5303</strain>
    </source>
</reference>
<proteinExistence type="predicted"/>
<dbReference type="EMBL" id="JASBWV010000011">
    <property type="protein sequence ID" value="KAJ9123842.1"/>
    <property type="molecule type" value="Genomic_DNA"/>
</dbReference>
<dbReference type="Proteomes" id="UP001234202">
    <property type="component" value="Unassembled WGS sequence"/>
</dbReference>
<keyword evidence="2" id="KW-1185">Reference proteome</keyword>
<sequence>MKTVIARDVWLLVLSLYPLPEAPKPPEPEQTQSDPFVAASNSRGSPLPSSTSFPINLHYSQSARSQPGSMLRKGHLPRSNTLPDIQSMAKKFDDQLHLNKEKGDPLSRSNVNSDRENSNTGSDDNISEDGEKDQEDDNYGVDKELLEELSESSDSSSTDEEEQAKGRESVPQTGPGRKRTERHWRRSKNPGETKVITASVVLRILMISLWIMRVPVLLVDVLR</sequence>
<evidence type="ECO:0000313" key="1">
    <source>
        <dbReference type="EMBL" id="KAJ9123842.1"/>
    </source>
</evidence>
<gene>
    <name evidence="1" type="ORF">QFC24_003619</name>
</gene>